<proteinExistence type="predicted"/>
<accession>A0A9W8K1I9</accession>
<dbReference type="Proteomes" id="UP001148786">
    <property type="component" value="Unassembled WGS sequence"/>
</dbReference>
<dbReference type="SUPFAM" id="SSF52058">
    <property type="entry name" value="L domain-like"/>
    <property type="match status" value="1"/>
</dbReference>
<dbReference type="AlphaFoldDB" id="A0A9W8K1I9"/>
<sequence>MSLPTDLLCLLFSFNVEIPDAYRPYDMQPEIFQNQRPRKPHAPRKEHPLNELRRYSQVCRQWRHLALDSPSLWAALIDIGYLEHGGKNNWRAEVLRRTKQVPLSVFGQGHARFFFFLMKKEWTRVRHVDVQLLGMSSHDHWDVFGTPAPALRTLRLLGFAFAFPPITLTSQAPLLRVLSIPKYPHFDPRAMWVIQLRRLDLKNSTFALGELLEVLPQMTQLEHLYIDCTRQGTSTHLLEGEITPIALPCLSTLVLFDDFLSTFAVLARILPNPSAIVRIDIYSSPELLLPPADLHAESRIFALHLQNHMLAGSSFTVKSCDGGVSITSVSPSTPSTPHFRFCLLCNNTEAEAATLLPLFLDLAFQTDLPGVREVELVCDQHDGVRRRAVIDCDDALILNLLPRVTVLRLSTASLGLLHSHSPTALPMQGVQKLALRRSRAPNQARALAVVLQGLLRRKDAEPRFGSRKRMLGSDLRTIEFNDCHALRTDEGYAKLEDALGLAEAEGIEVVWKEDEGGFRL</sequence>
<comment type="caution">
    <text evidence="1">The sequence shown here is derived from an EMBL/GenBank/DDBJ whole genome shotgun (WGS) entry which is preliminary data.</text>
</comment>
<organism evidence="1 2">
    <name type="scientific">Agrocybe chaxingu</name>
    <dbReference type="NCBI Taxonomy" id="84603"/>
    <lineage>
        <taxon>Eukaryota</taxon>
        <taxon>Fungi</taxon>
        <taxon>Dikarya</taxon>
        <taxon>Basidiomycota</taxon>
        <taxon>Agaricomycotina</taxon>
        <taxon>Agaricomycetes</taxon>
        <taxon>Agaricomycetidae</taxon>
        <taxon>Agaricales</taxon>
        <taxon>Agaricineae</taxon>
        <taxon>Strophariaceae</taxon>
        <taxon>Agrocybe</taxon>
    </lineage>
</organism>
<evidence type="ECO:0008006" key="3">
    <source>
        <dbReference type="Google" id="ProtNLM"/>
    </source>
</evidence>
<evidence type="ECO:0000313" key="2">
    <source>
        <dbReference type="Proteomes" id="UP001148786"/>
    </source>
</evidence>
<gene>
    <name evidence="1" type="ORF">NLJ89_g5982</name>
</gene>
<dbReference type="SUPFAM" id="SSF81383">
    <property type="entry name" value="F-box domain"/>
    <property type="match status" value="1"/>
</dbReference>
<name>A0A9W8K1I9_9AGAR</name>
<evidence type="ECO:0000313" key="1">
    <source>
        <dbReference type="EMBL" id="KAJ3508018.1"/>
    </source>
</evidence>
<dbReference type="InterPro" id="IPR036047">
    <property type="entry name" value="F-box-like_dom_sf"/>
</dbReference>
<dbReference type="Gene3D" id="1.20.1280.50">
    <property type="match status" value="1"/>
</dbReference>
<reference evidence="1" key="1">
    <citation type="submission" date="2022-07" db="EMBL/GenBank/DDBJ databases">
        <title>Genome Sequence of Agrocybe chaxingu.</title>
        <authorList>
            <person name="Buettner E."/>
        </authorList>
    </citation>
    <scope>NUCLEOTIDE SEQUENCE</scope>
    <source>
        <strain evidence="1">MP-N11</strain>
    </source>
</reference>
<protein>
    <recommendedName>
        <fullName evidence="3">F-box domain-containing protein</fullName>
    </recommendedName>
</protein>
<keyword evidence="2" id="KW-1185">Reference proteome</keyword>
<dbReference type="OrthoDB" id="2925107at2759"/>
<dbReference type="EMBL" id="JANKHO010000602">
    <property type="protein sequence ID" value="KAJ3508018.1"/>
    <property type="molecule type" value="Genomic_DNA"/>
</dbReference>